<evidence type="ECO:0000256" key="1">
    <source>
        <dbReference type="ARBA" id="ARBA00008010"/>
    </source>
</evidence>
<dbReference type="PANTHER" id="PTHR11630:SF66">
    <property type="entry name" value="DNA REPLICATION LICENSING FACTOR MCM4"/>
    <property type="match status" value="1"/>
</dbReference>
<dbReference type="NCBIfam" id="TIGR01443">
    <property type="entry name" value="intein_Cterm"/>
    <property type="match status" value="1"/>
</dbReference>
<dbReference type="PRINTS" id="PR00379">
    <property type="entry name" value="INTEIN"/>
</dbReference>
<evidence type="ECO:0000256" key="8">
    <source>
        <dbReference type="ARBA" id="ARBA00022840"/>
    </source>
</evidence>
<dbReference type="SUPFAM" id="SSF55608">
    <property type="entry name" value="Homing endonucleases"/>
    <property type="match status" value="1"/>
</dbReference>
<dbReference type="Gene3D" id="1.10.10.10">
    <property type="entry name" value="Winged helix-like DNA-binding domain superfamily/Winged helix DNA-binding domain"/>
    <property type="match status" value="1"/>
</dbReference>
<dbReference type="InterPro" id="IPR004042">
    <property type="entry name" value="Intein_endonuc_central"/>
</dbReference>
<dbReference type="InterPro" id="IPR006142">
    <property type="entry name" value="INTEIN"/>
</dbReference>
<dbReference type="InterPro" id="IPR027434">
    <property type="entry name" value="Homing_endonucl"/>
</dbReference>
<gene>
    <name evidence="14" type="ORF">BJBARM4_0513</name>
</gene>
<dbReference type="PRINTS" id="PR01657">
    <property type="entry name" value="MCMFAMILY"/>
</dbReference>
<dbReference type="Gene3D" id="2.40.50.140">
    <property type="entry name" value="Nucleic acid-binding proteins"/>
    <property type="match status" value="1"/>
</dbReference>
<dbReference type="Pfam" id="PF17207">
    <property type="entry name" value="MCM_OB"/>
    <property type="match status" value="1"/>
</dbReference>
<dbReference type="Gene3D" id="2.20.28.10">
    <property type="match status" value="1"/>
</dbReference>
<dbReference type="GO" id="GO:0004519">
    <property type="term" value="F:endonuclease activity"/>
    <property type="evidence" value="ECO:0007669"/>
    <property type="project" value="InterPro"/>
</dbReference>
<dbReference type="GO" id="GO:0017116">
    <property type="term" value="F:single-stranded DNA helicase activity"/>
    <property type="evidence" value="ECO:0007669"/>
    <property type="project" value="TreeGrafter"/>
</dbReference>
<evidence type="ECO:0000256" key="7">
    <source>
        <dbReference type="ARBA" id="ARBA00022813"/>
    </source>
</evidence>
<evidence type="ECO:0000313" key="14">
    <source>
        <dbReference type="EMBL" id="EEZ92892.1"/>
    </source>
</evidence>
<dbReference type="InterPro" id="IPR036388">
    <property type="entry name" value="WH-like_DNA-bd_sf"/>
</dbReference>
<dbReference type="GO" id="GO:0016787">
    <property type="term" value="F:hydrolase activity"/>
    <property type="evidence" value="ECO:0007669"/>
    <property type="project" value="UniProtKB-KW"/>
</dbReference>
<dbReference type="Gene3D" id="3.30.1640.10">
    <property type="entry name" value="mini-chromosome maintenance (MCM) complex, chain A, domain 1"/>
    <property type="match status" value="1"/>
</dbReference>
<dbReference type="PROSITE" id="PS50819">
    <property type="entry name" value="INTEIN_ENDONUCLEASE"/>
    <property type="match status" value="1"/>
</dbReference>
<dbReference type="EMBL" id="GG730046">
    <property type="protein sequence ID" value="EEZ92892.1"/>
    <property type="molecule type" value="Genomic_DNA"/>
</dbReference>
<evidence type="ECO:0000256" key="10">
    <source>
        <dbReference type="ARBA" id="ARBA00023125"/>
    </source>
</evidence>
<sequence length="1064" mass="119276">MKNEIDEIVSSFVNKRLTNKIKEVFTSNKNAVVLEFNDIDQFSPELGDYLLKNPEEALDTIKYYVNETSLPHKDLDIEIRIKNLPKNAQMLVREIRSKHMGLLIQVQGLIKTAASVKPVASAIDFECQSCGHITKVEQKEMTQRAPSICTNCGKKGRFKVIKKYLVDTQRIMLEEAPEDLEGGEQPEHINIVLKKDLVDPKFERSIIPGNKVVVSGIINESAIYYPSGKKSNTSDTFLLASYVEAVEQGYEDILVTKEEEMAIKELANDKLIYTKFKNSIAPNIFGHDNIKEAIVMQLFGGVRKAALSGNSVIRGDIHILLVGDPGCLRSDERIVLGNGAIVKISNIGKTHLEEIKQDVLIDEKSKTDTTSRFHIYKNQQVMEIITESGKSIVGTFNHPLLIKENEKTINPNKASLTKQKNTKWKRLDEIKKGDYVMIITQIPCSITRKVETGFVSDKKNKMPRLMTEKLAGLIGYMLGKGQINNSEYKTEFFVSYEDKDILSQLKSFVKSELGIKPQTHISSLKTMAHKNKIKGSENRDYSVSIKSKTIAENFSFLKDNRVPDSILKSGNKVFRYFLRWLFEANGNIAVDGIKDKGVISYKSTNLELLRDVQIMLLRFSIQSKILFDKNSNGNSLEIINAADIIKFYKSIGFASRAKNEKLKEIVKSLKGTKIYKDKRFEKVVDIKVLGKEDVYDIEVPKSHRFIANGIVSHNTSKSSLLKYVTGIAPKARYVVGMGSSAAGLTATIIKDEATRSYILEAGALPLTNKGLLMIDELDKMNKDDRVAMHEALEQQSISISKANIHATLTAQTSVLAAANPKLGRFNPFDVISSQIELPPTLINRFDLIFILKDKPDRETDTLIAQRILEANRDIDKNKPEIPPNIMKKYIAYAKQNIKPKISVDAMKIIQEFYLKLRSQYSTEGDEVKPIPISARQLEAIVRLTEASAKVRLSDYATVEDAKRAIDLMMSYLGDVGVDSSTGQLDIDRVITGISSSQRNTVLTVKSIIKSEIDSMPMGSAVTMSKIYEDAEKGGIDQDKVDSAISVLKREGEIFEPKPSFIKLL</sequence>
<dbReference type="GO" id="GO:0016539">
    <property type="term" value="P:intein-mediated protein splicing"/>
    <property type="evidence" value="ECO:0007669"/>
    <property type="project" value="InterPro"/>
</dbReference>
<dbReference type="FunFam" id="3.40.50.300:FF:002469">
    <property type="entry name" value="Cell division control protein 21"/>
    <property type="match status" value="1"/>
</dbReference>
<dbReference type="InterPro" id="IPR006141">
    <property type="entry name" value="Intein_N"/>
</dbReference>
<dbReference type="Pfam" id="PF17855">
    <property type="entry name" value="MCM_lid"/>
    <property type="match status" value="1"/>
</dbReference>
<accession>D2EFJ5</accession>
<evidence type="ECO:0000313" key="15">
    <source>
        <dbReference type="Proteomes" id="UP000009375"/>
    </source>
</evidence>
<dbReference type="GO" id="GO:0003697">
    <property type="term" value="F:single-stranded DNA binding"/>
    <property type="evidence" value="ECO:0007669"/>
    <property type="project" value="TreeGrafter"/>
</dbReference>
<dbReference type="SUPFAM" id="SSF52540">
    <property type="entry name" value="P-loop containing nucleoside triphosphate hydrolases"/>
    <property type="match status" value="1"/>
</dbReference>
<dbReference type="CDD" id="cd00081">
    <property type="entry name" value="Hint"/>
    <property type="match status" value="2"/>
</dbReference>
<feature type="domain" description="DOD-type homing endonuclease" evidence="13">
    <location>
        <begin position="473"/>
        <end position="621"/>
    </location>
</feature>
<dbReference type="SUPFAM" id="SSF51294">
    <property type="entry name" value="Hedgehog/intein (Hint) domain"/>
    <property type="match status" value="1"/>
</dbReference>
<keyword evidence="7" id="KW-0068">Autocatalytic cleavage</keyword>
<dbReference type="GO" id="GO:0042555">
    <property type="term" value="C:MCM complex"/>
    <property type="evidence" value="ECO:0007669"/>
    <property type="project" value="TreeGrafter"/>
</dbReference>
<dbReference type="InterPro" id="IPR036844">
    <property type="entry name" value="Hint_dom_sf"/>
</dbReference>
<dbReference type="PANTHER" id="PTHR11630">
    <property type="entry name" value="DNA REPLICATION LICENSING FACTOR MCM FAMILY MEMBER"/>
    <property type="match status" value="1"/>
</dbReference>
<evidence type="ECO:0000256" key="11">
    <source>
        <dbReference type="RuleBase" id="RU004070"/>
    </source>
</evidence>
<evidence type="ECO:0000256" key="3">
    <source>
        <dbReference type="ARBA" id="ARBA00022705"/>
    </source>
</evidence>
<feature type="domain" description="MCM C-terminal AAA(+) ATPase" evidence="12">
    <location>
        <begin position="272"/>
        <end position="330"/>
    </location>
</feature>
<dbReference type="InterPro" id="IPR001208">
    <property type="entry name" value="MCM_dom"/>
</dbReference>
<dbReference type="SMART" id="SM00305">
    <property type="entry name" value="HintC"/>
    <property type="match status" value="1"/>
</dbReference>
<dbReference type="InterPro" id="IPR012340">
    <property type="entry name" value="NA-bd_OB-fold"/>
</dbReference>
<evidence type="ECO:0000256" key="2">
    <source>
        <dbReference type="ARBA" id="ARBA00012551"/>
    </source>
</evidence>
<keyword evidence="10 11" id="KW-0238">DNA-binding</keyword>
<dbReference type="PROSITE" id="PS50051">
    <property type="entry name" value="MCM_2"/>
    <property type="match status" value="2"/>
</dbReference>
<dbReference type="InterPro" id="IPR004860">
    <property type="entry name" value="LAGLIDADG_dom"/>
</dbReference>
<organism evidence="14 15">
    <name type="scientific">Candidatus Parvarchaeum acidiphilum ARMAN-4</name>
    <dbReference type="NCBI Taxonomy" id="662760"/>
    <lineage>
        <taxon>Archaea</taxon>
        <taxon>Candidatus Parvarchaeota</taxon>
        <taxon>Candidatus Parvarchaeum</taxon>
    </lineage>
</organism>
<dbReference type="GO" id="GO:0005524">
    <property type="term" value="F:ATP binding"/>
    <property type="evidence" value="ECO:0007669"/>
    <property type="project" value="UniProtKB-KW"/>
</dbReference>
<reference evidence="14 15" key="1">
    <citation type="journal article" date="2010" name="Proc. Natl. Acad. Sci. U.S.A.">
        <title>Enigmatic, ultrasmall, uncultivated Archaea.</title>
        <authorList>
            <person name="Baker B.J."/>
            <person name="Comolli L.R."/>
            <person name="Dick G.J."/>
            <person name="Hauser L.J."/>
            <person name="Hyatt D."/>
            <person name="Dill B.D."/>
            <person name="Land M.L."/>
            <person name="Verberkmoes N.C."/>
            <person name="Hettich R.L."/>
            <person name="Banfield J.F."/>
        </authorList>
    </citation>
    <scope>NUCLEOTIDE SEQUENCE [LARGE SCALE GENOMIC DNA]</scope>
</reference>
<dbReference type="Pfam" id="PF14528">
    <property type="entry name" value="LAGLIDADG_3"/>
    <property type="match status" value="1"/>
</dbReference>
<evidence type="ECO:0000256" key="6">
    <source>
        <dbReference type="ARBA" id="ARBA00022806"/>
    </source>
</evidence>
<dbReference type="Gene3D" id="2.170.16.10">
    <property type="entry name" value="Hedgehog/Intein (Hint) domain"/>
    <property type="match status" value="1"/>
</dbReference>
<dbReference type="InterPro" id="IPR027417">
    <property type="entry name" value="P-loop_NTPase"/>
</dbReference>
<dbReference type="NCBIfam" id="TIGR01445">
    <property type="entry name" value="intein_Nterm"/>
    <property type="match status" value="1"/>
</dbReference>
<evidence type="ECO:0000256" key="5">
    <source>
        <dbReference type="ARBA" id="ARBA00022801"/>
    </source>
</evidence>
<keyword evidence="8 11" id="KW-0067">ATP-binding</keyword>
<dbReference type="InterPro" id="IPR030934">
    <property type="entry name" value="Intein_C"/>
</dbReference>
<dbReference type="InterPro" id="IPR003586">
    <property type="entry name" value="Hint_dom_C"/>
</dbReference>
<dbReference type="SMART" id="SM00350">
    <property type="entry name" value="MCM"/>
    <property type="match status" value="1"/>
</dbReference>
<dbReference type="GO" id="GO:0006260">
    <property type="term" value="P:DNA replication"/>
    <property type="evidence" value="ECO:0007669"/>
    <property type="project" value="UniProtKB-KW"/>
</dbReference>
<comment type="similarity">
    <text evidence="1 11">Belongs to the MCM family.</text>
</comment>
<dbReference type="AlphaFoldDB" id="D2EFJ5"/>
<dbReference type="Gene3D" id="3.10.28.10">
    <property type="entry name" value="Homing endonucleases"/>
    <property type="match status" value="1"/>
</dbReference>
<dbReference type="PROSITE" id="PS50817">
    <property type="entry name" value="INTEIN_N_TER"/>
    <property type="match status" value="1"/>
</dbReference>
<dbReference type="Gene3D" id="3.40.50.300">
    <property type="entry name" value="P-loop containing nucleotide triphosphate hydrolases"/>
    <property type="match status" value="2"/>
</dbReference>
<dbReference type="Proteomes" id="UP000009375">
    <property type="component" value="Unassembled WGS sequence"/>
</dbReference>
<name>D2EFJ5_PARA4</name>
<dbReference type="InterPro" id="IPR003587">
    <property type="entry name" value="Hint_dom_N"/>
</dbReference>
<dbReference type="InterPro" id="IPR033762">
    <property type="entry name" value="MCM_OB"/>
</dbReference>
<keyword evidence="3" id="KW-0235">DNA replication</keyword>
<dbReference type="PROSITE" id="PS50818">
    <property type="entry name" value="INTEIN_C_TER"/>
    <property type="match status" value="1"/>
</dbReference>
<dbReference type="FunFam" id="2.20.28.10:FF:000003">
    <property type="entry name" value="DNA helicase"/>
    <property type="match status" value="1"/>
</dbReference>
<evidence type="ECO:0000256" key="4">
    <source>
        <dbReference type="ARBA" id="ARBA00022741"/>
    </source>
</evidence>
<proteinExistence type="inferred from homology"/>
<keyword evidence="4 11" id="KW-0547">Nucleotide-binding</keyword>
<feature type="domain" description="MCM C-terminal AAA(+) ATPase" evidence="12">
    <location>
        <begin position="714"/>
        <end position="867"/>
    </location>
</feature>
<evidence type="ECO:0000259" key="13">
    <source>
        <dbReference type="PROSITE" id="PS50819"/>
    </source>
</evidence>
<dbReference type="Pfam" id="PF00493">
    <property type="entry name" value="MCM"/>
    <property type="match status" value="2"/>
</dbReference>
<protein>
    <recommendedName>
        <fullName evidence="2">DNA helicase</fullName>
        <ecNumber evidence="2">3.6.4.12</ecNumber>
    </recommendedName>
</protein>
<keyword evidence="5" id="KW-0378">Hydrolase</keyword>
<evidence type="ECO:0000259" key="12">
    <source>
        <dbReference type="PROSITE" id="PS50051"/>
    </source>
</evidence>
<dbReference type="SUPFAM" id="SSF50249">
    <property type="entry name" value="Nucleic acid-binding proteins"/>
    <property type="match status" value="1"/>
</dbReference>
<dbReference type="SMART" id="SM00306">
    <property type="entry name" value="HintN"/>
    <property type="match status" value="1"/>
</dbReference>
<dbReference type="InterPro" id="IPR041562">
    <property type="entry name" value="MCM_lid"/>
</dbReference>
<evidence type="ECO:0000256" key="9">
    <source>
        <dbReference type="ARBA" id="ARBA00023000"/>
    </source>
</evidence>
<dbReference type="EC" id="3.6.4.12" evidence="2"/>
<keyword evidence="9" id="KW-0651">Protein splicing</keyword>
<keyword evidence="6" id="KW-0347">Helicase</keyword>
<dbReference type="InterPro" id="IPR031327">
    <property type="entry name" value="MCM"/>
</dbReference>